<comment type="caution">
    <text evidence="1">The sequence shown here is derived from an EMBL/GenBank/DDBJ whole genome shotgun (WGS) entry which is preliminary data.</text>
</comment>
<sequence length="51" mass="5751">MSQGEKIVRPVRDSNPGHLAYRANALPTELTGPPHNFSPYVTKFRHDIHPT</sequence>
<evidence type="ECO:0000313" key="1">
    <source>
        <dbReference type="EMBL" id="KAH3837021.1"/>
    </source>
</evidence>
<dbReference type="EMBL" id="JAIWYP010000004">
    <property type="protein sequence ID" value="KAH3837021.1"/>
    <property type="molecule type" value="Genomic_DNA"/>
</dbReference>
<reference evidence="1" key="2">
    <citation type="submission" date="2020-11" db="EMBL/GenBank/DDBJ databases">
        <authorList>
            <person name="McCartney M.A."/>
            <person name="Auch B."/>
            <person name="Kono T."/>
            <person name="Mallez S."/>
            <person name="Becker A."/>
            <person name="Gohl D.M."/>
            <person name="Silverstein K.A.T."/>
            <person name="Koren S."/>
            <person name="Bechman K.B."/>
            <person name="Herman A."/>
            <person name="Abrahante J.E."/>
            <person name="Garbe J."/>
        </authorList>
    </citation>
    <scope>NUCLEOTIDE SEQUENCE</scope>
    <source>
        <strain evidence="1">Duluth1</strain>
        <tissue evidence="1">Whole animal</tissue>
    </source>
</reference>
<proteinExistence type="predicted"/>
<dbReference type="AntiFam" id="ANF00011">
    <property type="entry name" value="tRNA translation"/>
</dbReference>
<keyword evidence="2" id="KW-1185">Reference proteome</keyword>
<accession>A0A9D4KCB3</accession>
<evidence type="ECO:0000313" key="2">
    <source>
        <dbReference type="Proteomes" id="UP000828390"/>
    </source>
</evidence>
<gene>
    <name evidence="1" type="ORF">DPMN_110399</name>
</gene>
<dbReference type="Proteomes" id="UP000828390">
    <property type="component" value="Unassembled WGS sequence"/>
</dbReference>
<protein>
    <submittedName>
        <fullName evidence="1">Uncharacterized protein</fullName>
    </submittedName>
</protein>
<dbReference type="AlphaFoldDB" id="A0A9D4KCB3"/>
<reference evidence="1" key="1">
    <citation type="journal article" date="2019" name="bioRxiv">
        <title>The Genome of the Zebra Mussel, Dreissena polymorpha: A Resource for Invasive Species Research.</title>
        <authorList>
            <person name="McCartney M.A."/>
            <person name="Auch B."/>
            <person name="Kono T."/>
            <person name="Mallez S."/>
            <person name="Zhang Y."/>
            <person name="Obille A."/>
            <person name="Becker A."/>
            <person name="Abrahante J.E."/>
            <person name="Garbe J."/>
            <person name="Badalamenti J.P."/>
            <person name="Herman A."/>
            <person name="Mangelson H."/>
            <person name="Liachko I."/>
            <person name="Sullivan S."/>
            <person name="Sone E.D."/>
            <person name="Koren S."/>
            <person name="Silverstein K.A.T."/>
            <person name="Beckman K.B."/>
            <person name="Gohl D.M."/>
        </authorList>
    </citation>
    <scope>NUCLEOTIDE SEQUENCE</scope>
    <source>
        <strain evidence="1">Duluth1</strain>
        <tissue evidence="1">Whole animal</tissue>
    </source>
</reference>
<organism evidence="1 2">
    <name type="scientific">Dreissena polymorpha</name>
    <name type="common">Zebra mussel</name>
    <name type="synonym">Mytilus polymorpha</name>
    <dbReference type="NCBI Taxonomy" id="45954"/>
    <lineage>
        <taxon>Eukaryota</taxon>
        <taxon>Metazoa</taxon>
        <taxon>Spiralia</taxon>
        <taxon>Lophotrochozoa</taxon>
        <taxon>Mollusca</taxon>
        <taxon>Bivalvia</taxon>
        <taxon>Autobranchia</taxon>
        <taxon>Heteroconchia</taxon>
        <taxon>Euheterodonta</taxon>
        <taxon>Imparidentia</taxon>
        <taxon>Neoheterodontei</taxon>
        <taxon>Myida</taxon>
        <taxon>Dreissenoidea</taxon>
        <taxon>Dreissenidae</taxon>
        <taxon>Dreissena</taxon>
    </lineage>
</organism>
<name>A0A9D4KCB3_DREPO</name>